<comment type="subcellular location">
    <subcellularLocation>
        <location evidence="1">Cell membrane</location>
        <topology evidence="1">Multi-pass membrane protein</topology>
    </subcellularLocation>
</comment>
<dbReference type="InterPro" id="IPR038766">
    <property type="entry name" value="Membrane_comp_ABC_pdt"/>
</dbReference>
<feature type="transmembrane region" description="Helical" evidence="6">
    <location>
        <begin position="628"/>
        <end position="647"/>
    </location>
</feature>
<dbReference type="PANTHER" id="PTHR30287:SF2">
    <property type="entry name" value="BLL1001 PROTEIN"/>
    <property type="match status" value="1"/>
</dbReference>
<feature type="transmembrane region" description="Helical" evidence="6">
    <location>
        <begin position="678"/>
        <end position="696"/>
    </location>
</feature>
<gene>
    <name evidence="8" type="ORF">JIV24_07190</name>
</gene>
<name>A0ABS1HIJ4_9BACT</name>
<comment type="caution">
    <text evidence="8">The sequence shown here is derived from an EMBL/GenBank/DDBJ whole genome shotgun (WGS) entry which is preliminary data.</text>
</comment>
<keyword evidence="4 6" id="KW-1133">Transmembrane helix</keyword>
<dbReference type="RefSeq" id="WP_200464352.1">
    <property type="nucleotide sequence ID" value="NZ_JAENRR010000012.1"/>
</dbReference>
<evidence type="ECO:0000256" key="3">
    <source>
        <dbReference type="ARBA" id="ARBA00022692"/>
    </source>
</evidence>
<evidence type="ECO:0000256" key="1">
    <source>
        <dbReference type="ARBA" id="ARBA00004651"/>
    </source>
</evidence>
<proteinExistence type="predicted"/>
<keyword evidence="9" id="KW-1185">Reference proteome</keyword>
<evidence type="ECO:0000256" key="2">
    <source>
        <dbReference type="ARBA" id="ARBA00022475"/>
    </source>
</evidence>
<evidence type="ECO:0000313" key="8">
    <source>
        <dbReference type="EMBL" id="MBK3517123.1"/>
    </source>
</evidence>
<dbReference type="InterPro" id="IPR003838">
    <property type="entry name" value="ABC3_permease_C"/>
</dbReference>
<accession>A0ABS1HIJ4</accession>
<feature type="transmembrane region" description="Helical" evidence="6">
    <location>
        <begin position="603"/>
        <end position="622"/>
    </location>
</feature>
<protein>
    <submittedName>
        <fullName evidence="8">FtsX-like permease family protein</fullName>
    </submittedName>
</protein>
<dbReference type="Proteomes" id="UP000605676">
    <property type="component" value="Unassembled WGS sequence"/>
</dbReference>
<feature type="transmembrane region" description="Helical" evidence="6">
    <location>
        <begin position="923"/>
        <end position="946"/>
    </location>
</feature>
<keyword evidence="3 6" id="KW-0812">Transmembrane</keyword>
<dbReference type="EMBL" id="JAENRR010000012">
    <property type="protein sequence ID" value="MBK3517123.1"/>
    <property type="molecule type" value="Genomic_DNA"/>
</dbReference>
<feature type="transmembrane region" description="Helical" evidence="6">
    <location>
        <begin position="20"/>
        <end position="39"/>
    </location>
</feature>
<feature type="transmembrane region" description="Helical" evidence="6">
    <location>
        <begin position="459"/>
        <end position="480"/>
    </location>
</feature>
<reference evidence="8 9" key="1">
    <citation type="submission" date="2021-01" db="EMBL/GenBank/DDBJ databases">
        <title>Carboxyliciviraga sp.nov., isolated from coastal sediments.</title>
        <authorList>
            <person name="Lu D."/>
            <person name="Zhang T."/>
        </authorList>
    </citation>
    <scope>NUCLEOTIDE SEQUENCE [LARGE SCALE GENOMIC DNA]</scope>
    <source>
        <strain evidence="8 9">N1Y132</strain>
    </source>
</reference>
<keyword evidence="2" id="KW-1003">Cell membrane</keyword>
<organism evidence="8 9">
    <name type="scientific">Carboxylicivirga marina</name>
    <dbReference type="NCBI Taxonomy" id="2800988"/>
    <lineage>
        <taxon>Bacteria</taxon>
        <taxon>Pseudomonadati</taxon>
        <taxon>Bacteroidota</taxon>
        <taxon>Bacteroidia</taxon>
        <taxon>Marinilabiliales</taxon>
        <taxon>Marinilabiliaceae</taxon>
        <taxon>Carboxylicivirga</taxon>
    </lineage>
</organism>
<sequence length="1040" mass="115839">MKTIDLIKKNVVFFARFYKLIAIAILIAIAVIAGSLVIGDSVRNSLVKQVDERLGDAQTVIFAQNSFLSEQFTNHSLFESSARGILLSNGFVSHNGAMIPVVVWGVDDMQIAKGDAKINKALKEDMQLKEGETLVLRLPSQGMVPSGSMFVTENYTSSLRLELNEVVGVDNGGNVSLKNEQSVPFNIFVNRDELAEAMGVPNKLNLILSERHIRSEELEKAWNPHLSGIVVREKSMGFEITSDRIFLQNEVITTVQANNPQSNRVYSYLANSIFNDKHSIPYSFITAIDSYEGEILGADELILSDYSASRLKASVGDEVTIRFYTSSDFKTLVSDSVQLRVKKIVPLSVLKADSTLSANFPGLSNVESCTQWDSDLPIDMDLISTEDEAYWELHHSTPKAILSYEAIVEKWGNSYGSATAIRLKGSHHDLTKLNPSMFGLQVFHPRESALYAAQNGVDFAGLFMALAFFIILSAILLMVIPVSEMIIQRQQEQELMKALGYTTKRIRKLLWMESLPVVLLASLVGVVAGFIYTGLIIWLLNSLWQGATHTSSLSVYPSWLTVVYGFVTGILLSLFILHRVIASKLKKEPNKRNRLRMTINAKRWLALSLSLITVCVAVYNLLFITSVSLFALTGVLLMFTFAFWLDFEISRHGRESGNYFNDYRMMWRTLYANKKQAMLSYLLLASGVFIIYSVGLNRQDFNDTDKLSEATGGYALWCESSIPVYHNLNTAYGREKLNLQDLNADGSILQCLRYSADEASCLNLNKVSAPTVLGVDMQALFNSELGLQNNIYTADKANLLEQLQSDNDSVYPALIDATVLQWSLVKNLGDTIYYTAANGQEVAVRLVGTMPNTIFQGNILMDKKLFSNIWPDMSGSEVFLLDVEPNSAKQVKTLLSQALHEYGIRVTTTNNRMAQFNSVTDTYLSIFMTLGGIGILLGIMGFGIIVRKNLSVRQYEIKMNAQLGFNKQKTEALLFRENMLIPLYAIITGLISASISIGANFIHVDSSTWITAFTLAALFVLCILVFVKKVVRTVVDKDYS</sequence>
<feature type="transmembrane region" description="Helical" evidence="6">
    <location>
        <begin position="979"/>
        <end position="1002"/>
    </location>
</feature>
<evidence type="ECO:0000313" key="9">
    <source>
        <dbReference type="Proteomes" id="UP000605676"/>
    </source>
</evidence>
<evidence type="ECO:0000259" key="7">
    <source>
        <dbReference type="Pfam" id="PF02687"/>
    </source>
</evidence>
<dbReference type="PANTHER" id="PTHR30287">
    <property type="entry name" value="MEMBRANE COMPONENT OF PREDICTED ABC SUPERFAMILY METABOLITE UPTAKE TRANSPORTER"/>
    <property type="match status" value="1"/>
</dbReference>
<feature type="transmembrane region" description="Helical" evidence="6">
    <location>
        <begin position="1008"/>
        <end position="1027"/>
    </location>
</feature>
<evidence type="ECO:0000256" key="5">
    <source>
        <dbReference type="ARBA" id="ARBA00023136"/>
    </source>
</evidence>
<feature type="transmembrane region" description="Helical" evidence="6">
    <location>
        <begin position="515"/>
        <end position="539"/>
    </location>
</feature>
<feature type="transmembrane region" description="Helical" evidence="6">
    <location>
        <begin position="559"/>
        <end position="582"/>
    </location>
</feature>
<keyword evidence="5 6" id="KW-0472">Membrane</keyword>
<evidence type="ECO:0000256" key="4">
    <source>
        <dbReference type="ARBA" id="ARBA00022989"/>
    </source>
</evidence>
<evidence type="ECO:0000256" key="6">
    <source>
        <dbReference type="SAM" id="Phobius"/>
    </source>
</evidence>
<dbReference type="Pfam" id="PF02687">
    <property type="entry name" value="FtsX"/>
    <property type="match status" value="1"/>
</dbReference>
<feature type="domain" description="ABC3 transporter permease C-terminal" evidence="7">
    <location>
        <begin position="465"/>
        <end position="577"/>
    </location>
</feature>